<dbReference type="CDD" id="cd19071">
    <property type="entry name" value="AKR_AKR1-5-like"/>
    <property type="match status" value="1"/>
</dbReference>
<evidence type="ECO:0000256" key="5">
    <source>
        <dbReference type="PIRSR" id="PIRSR000097-2"/>
    </source>
</evidence>
<dbReference type="PANTHER" id="PTHR43827:SF3">
    <property type="entry name" value="NADP-DEPENDENT OXIDOREDUCTASE DOMAIN-CONTAINING PROTEIN"/>
    <property type="match status" value="1"/>
</dbReference>
<proteinExistence type="inferred from homology"/>
<dbReference type="GO" id="GO:0016616">
    <property type="term" value="F:oxidoreductase activity, acting on the CH-OH group of donors, NAD or NADP as acceptor"/>
    <property type="evidence" value="ECO:0007669"/>
    <property type="project" value="UniProtKB-ARBA"/>
</dbReference>
<dbReference type="InterPro" id="IPR023210">
    <property type="entry name" value="NADP_OxRdtase_dom"/>
</dbReference>
<name>A0A1W5CYS7_9LECA</name>
<keyword evidence="9" id="KW-1185">Reference proteome</keyword>
<dbReference type="PROSITE" id="PS00062">
    <property type="entry name" value="ALDOKETO_REDUCTASE_2"/>
    <property type="match status" value="1"/>
</dbReference>
<keyword evidence="3" id="KW-0560">Oxidoreductase</keyword>
<evidence type="ECO:0000256" key="6">
    <source>
        <dbReference type="PIRSR" id="PIRSR000097-3"/>
    </source>
</evidence>
<evidence type="ECO:0000256" key="2">
    <source>
        <dbReference type="ARBA" id="ARBA00022857"/>
    </source>
</evidence>
<evidence type="ECO:0000256" key="1">
    <source>
        <dbReference type="ARBA" id="ARBA00007905"/>
    </source>
</evidence>
<dbReference type="InterPro" id="IPR036812">
    <property type="entry name" value="NAD(P)_OxRdtase_dom_sf"/>
</dbReference>
<evidence type="ECO:0000313" key="9">
    <source>
        <dbReference type="Proteomes" id="UP000192927"/>
    </source>
</evidence>
<evidence type="ECO:0000256" key="3">
    <source>
        <dbReference type="ARBA" id="ARBA00023002"/>
    </source>
</evidence>
<dbReference type="PRINTS" id="PR00069">
    <property type="entry name" value="ALDKETRDTASE"/>
</dbReference>
<dbReference type="PIRSF" id="PIRSF000097">
    <property type="entry name" value="AKR"/>
    <property type="match status" value="1"/>
</dbReference>
<accession>A0A1W5CYS7</accession>
<dbReference type="EMBL" id="FWEW01000866">
    <property type="protein sequence ID" value="SLM35971.1"/>
    <property type="molecule type" value="Genomic_DNA"/>
</dbReference>
<dbReference type="Gene3D" id="3.20.20.100">
    <property type="entry name" value="NADP-dependent oxidoreductase domain"/>
    <property type="match status" value="1"/>
</dbReference>
<dbReference type="SUPFAM" id="SSF51430">
    <property type="entry name" value="NAD(P)-linked oxidoreductase"/>
    <property type="match status" value="1"/>
</dbReference>
<feature type="domain" description="NADP-dependent oxidoreductase" evidence="7">
    <location>
        <begin position="22"/>
        <end position="314"/>
    </location>
</feature>
<dbReference type="PANTHER" id="PTHR43827">
    <property type="entry name" value="2,5-DIKETO-D-GLUCONIC ACID REDUCTASE"/>
    <property type="match status" value="1"/>
</dbReference>
<dbReference type="InterPro" id="IPR018170">
    <property type="entry name" value="Aldo/ket_reductase_CS"/>
</dbReference>
<organism evidence="8 9">
    <name type="scientific">Lasallia pustulata</name>
    <dbReference type="NCBI Taxonomy" id="136370"/>
    <lineage>
        <taxon>Eukaryota</taxon>
        <taxon>Fungi</taxon>
        <taxon>Dikarya</taxon>
        <taxon>Ascomycota</taxon>
        <taxon>Pezizomycotina</taxon>
        <taxon>Lecanoromycetes</taxon>
        <taxon>OSLEUM clade</taxon>
        <taxon>Umbilicariomycetidae</taxon>
        <taxon>Umbilicariales</taxon>
        <taxon>Umbilicariaceae</taxon>
        <taxon>Lasallia</taxon>
    </lineage>
</organism>
<dbReference type="InterPro" id="IPR020471">
    <property type="entry name" value="AKR"/>
</dbReference>
<keyword evidence="2" id="KW-0521">NADP</keyword>
<evidence type="ECO:0000259" key="7">
    <source>
        <dbReference type="Pfam" id="PF00248"/>
    </source>
</evidence>
<reference evidence="9" key="1">
    <citation type="submission" date="2017-03" db="EMBL/GenBank/DDBJ databases">
        <authorList>
            <person name="Sharma R."/>
            <person name="Thines M."/>
        </authorList>
    </citation>
    <scope>NUCLEOTIDE SEQUENCE [LARGE SCALE GENOMIC DNA]</scope>
</reference>
<dbReference type="AlphaFoldDB" id="A0A1W5CYS7"/>
<protein>
    <submittedName>
        <fullName evidence="8">NADP-dependent oxidoreductase domain</fullName>
    </submittedName>
</protein>
<feature type="site" description="Lowers pKa of active site Tyr" evidence="6">
    <location>
        <position position="80"/>
    </location>
</feature>
<dbReference type="Proteomes" id="UP000192927">
    <property type="component" value="Unassembled WGS sequence"/>
</dbReference>
<comment type="similarity">
    <text evidence="1">Belongs to the aldo/keto reductase family.</text>
</comment>
<feature type="binding site" evidence="5">
    <location>
        <position position="113"/>
    </location>
    <ligand>
        <name>substrate</name>
    </ligand>
</feature>
<sequence length="335" mass="36778">MSLPKFMVMKSAGGDIHVPSVGFGTYASGDNRWCYDATLHALRSGYRHLDCAWHYGVDEQVGAAIRDSGIPRSELFITSKFWPQFGAPENVEKCLQLCLRNMHIDYIDLFLAHWPLALQARSNISTAKAFPDATNDEKAIATTAEGKPIVDWSHTCESIAYANGHKGGFRATWEAMQRLVGTGKVRAVGVSNFNITQLQEVLSVGGTVPLSCHQVEAHPWFPNTGLLDFMREQGILRTVYCPFAGQKRSGMSLVEDPLVTALAEKNRMGVGQLLQSWAVQRGTIPLGKSQSPARIEANLDVRALPQEDVDALNGMDQGSQGRTVDMGPKWGVTLY</sequence>
<feature type="active site" description="Proton donor" evidence="4">
    <location>
        <position position="55"/>
    </location>
</feature>
<evidence type="ECO:0000313" key="8">
    <source>
        <dbReference type="EMBL" id="SLM35971.1"/>
    </source>
</evidence>
<evidence type="ECO:0000256" key="4">
    <source>
        <dbReference type="PIRSR" id="PIRSR000097-1"/>
    </source>
</evidence>
<dbReference type="Pfam" id="PF00248">
    <property type="entry name" value="Aldo_ket_red"/>
    <property type="match status" value="1"/>
</dbReference>